<evidence type="ECO:0000313" key="3">
    <source>
        <dbReference type="Proteomes" id="UP000260136"/>
    </source>
</evidence>
<dbReference type="EC" id="2.7.7.7" evidence="2"/>
<dbReference type="InterPro" id="IPR004805">
    <property type="entry name" value="DnaE2/DnaE/PolC"/>
</dbReference>
<proteinExistence type="predicted"/>
<gene>
    <name evidence="2" type="primary">polC_3</name>
    <name evidence="2" type="ORF">NCTC10115_00180</name>
</gene>
<feature type="non-terminal residue" evidence="2">
    <location>
        <position position="136"/>
    </location>
</feature>
<dbReference type="Proteomes" id="UP000260136">
    <property type="component" value="Chromosome"/>
</dbReference>
<organism evidence="2 3">
    <name type="scientific">Mycoplasmoides gallisepticum</name>
    <name type="common">Mycoplasma gallisepticum</name>
    <dbReference type="NCBI Taxonomy" id="2096"/>
    <lineage>
        <taxon>Bacteria</taxon>
        <taxon>Bacillati</taxon>
        <taxon>Mycoplasmatota</taxon>
        <taxon>Mycoplasmoidales</taxon>
        <taxon>Mycoplasmoidaceae</taxon>
        <taxon>Mycoplasmoides</taxon>
    </lineage>
</organism>
<reference evidence="3" key="1">
    <citation type="submission" date="2018-06" db="EMBL/GenBank/DDBJ databases">
        <authorList>
            <consortium name="Pathogen Informatics"/>
        </authorList>
    </citation>
    <scope>NUCLEOTIDE SEQUENCE [LARGE SCALE GENOMIC DNA]</scope>
    <source>
        <strain evidence="3">NCTC10115</strain>
    </source>
</reference>
<dbReference type="PANTHER" id="PTHR32294:SF5">
    <property type="entry name" value="DNA POLYMERASE III POLC-TYPE"/>
    <property type="match status" value="1"/>
</dbReference>
<dbReference type="InterPro" id="IPR011708">
    <property type="entry name" value="DNA_pol3_alpha_NTPase_dom"/>
</dbReference>
<dbReference type="GO" id="GO:0008408">
    <property type="term" value="F:3'-5' exonuclease activity"/>
    <property type="evidence" value="ECO:0007669"/>
    <property type="project" value="InterPro"/>
</dbReference>
<protein>
    <submittedName>
        <fullName evidence="2">DNA polymerase III polC-type</fullName>
        <ecNumber evidence="2">2.7.7.7</ecNumber>
    </submittedName>
</protein>
<evidence type="ECO:0000259" key="1">
    <source>
        <dbReference type="Pfam" id="PF07733"/>
    </source>
</evidence>
<evidence type="ECO:0000313" key="2">
    <source>
        <dbReference type="EMBL" id="SYV93889.1"/>
    </source>
</evidence>
<dbReference type="GO" id="GO:0006260">
    <property type="term" value="P:DNA replication"/>
    <property type="evidence" value="ECO:0007669"/>
    <property type="project" value="InterPro"/>
</dbReference>
<feature type="domain" description="Bacterial DNA polymerase III alpha subunit NTPase" evidence="1">
    <location>
        <begin position="2"/>
        <end position="125"/>
    </location>
</feature>
<accession>A0A3B0PBE3</accession>
<dbReference type="PANTHER" id="PTHR32294">
    <property type="entry name" value="DNA POLYMERASE III SUBUNIT ALPHA"/>
    <property type="match status" value="1"/>
</dbReference>
<sequence>MALLAGISEVNPLQPYYYCKKCKKTKFVDNVDDGHDLVNKPCELLDCDGEMRGEGHNIPFASFMGFKGEKTPDIDLNFSSFYQAKAHDYVRELFGESHTTRCGTISTMQDKTAYKIAKDYLEITIGEEESERLAGW</sequence>
<dbReference type="Pfam" id="PF07733">
    <property type="entry name" value="DNA_pol3_alpha"/>
    <property type="match status" value="1"/>
</dbReference>
<keyword evidence="2" id="KW-0548">Nucleotidyltransferase</keyword>
<dbReference type="AlphaFoldDB" id="A0A3B0PBE3"/>
<dbReference type="EMBL" id="LS991952">
    <property type="protein sequence ID" value="SYV93889.1"/>
    <property type="molecule type" value="Genomic_DNA"/>
</dbReference>
<name>A0A3B0PBE3_MYCGL</name>
<dbReference type="Gene3D" id="6.10.50.10">
    <property type="match status" value="1"/>
</dbReference>
<dbReference type="GO" id="GO:0003887">
    <property type="term" value="F:DNA-directed DNA polymerase activity"/>
    <property type="evidence" value="ECO:0007669"/>
    <property type="project" value="UniProtKB-EC"/>
</dbReference>
<keyword evidence="2" id="KW-0808">Transferase</keyword>